<dbReference type="NCBIfam" id="NF002696">
    <property type="entry name" value="PRK02487.1-5"/>
    <property type="match status" value="1"/>
</dbReference>
<dbReference type="EMBL" id="CP016808">
    <property type="protein sequence ID" value="ANY65484.1"/>
    <property type="molecule type" value="Genomic_DNA"/>
</dbReference>
<accession>A0A1B2DCN9</accession>
<organism evidence="1">
    <name type="scientific">Paenibacillus sp. BIHB 4019</name>
    <dbReference type="NCBI Taxonomy" id="1870819"/>
    <lineage>
        <taxon>Bacteria</taxon>
        <taxon>Bacillati</taxon>
        <taxon>Bacillota</taxon>
        <taxon>Bacilli</taxon>
        <taxon>Bacillales</taxon>
        <taxon>Paenibacillaceae</taxon>
        <taxon>Paenibacillus</taxon>
    </lineage>
</organism>
<dbReference type="Pfam" id="PF03928">
    <property type="entry name" value="HbpS-like"/>
    <property type="match status" value="1"/>
</dbReference>
<dbReference type="AlphaFoldDB" id="A0A1B2DCN9"/>
<dbReference type="PANTHER" id="PTHR28255:SF1">
    <property type="entry name" value="UPF0303 PROTEIN YBR137W"/>
    <property type="match status" value="1"/>
</dbReference>
<dbReference type="Gene3D" id="3.30.450.150">
    <property type="entry name" value="Haem-degrading domain"/>
    <property type="match status" value="1"/>
</dbReference>
<name>A0A1B2DCN9_9BACL</name>
<reference evidence="1" key="1">
    <citation type="submission" date="2016-08" db="EMBL/GenBank/DDBJ databases">
        <title>Complete Genome Seqeunce of Paenibacillus sp. BIHB 4019 from tea rhizoplane.</title>
        <authorList>
            <person name="Thakur R."/>
            <person name="Swarnkar M.K."/>
            <person name="Gulati A."/>
        </authorList>
    </citation>
    <scope>NUCLEOTIDE SEQUENCE [LARGE SCALE GENOMIC DNA]</scope>
    <source>
        <strain evidence="1">BIHB4019</strain>
    </source>
</reference>
<dbReference type="PANTHER" id="PTHR28255">
    <property type="match status" value="1"/>
</dbReference>
<evidence type="ECO:0000313" key="1">
    <source>
        <dbReference type="EMBL" id="ANY65484.1"/>
    </source>
</evidence>
<dbReference type="InterPro" id="IPR005624">
    <property type="entry name" value="PduO/GlcC-like"/>
</dbReference>
<sequence length="152" mass="16575">MNIEMIAKQERLLQFDTFSHDMGIEIGLLLLNKARSEGKSIAVDISKCGQQIFHAALEGTTVDNDEWLRKKKNTVYRLNQSTLGIQLKLKEQGVTLEEALHLSPVDYVAAGGGFPIVVRGVGFIGAIAVTGTSDVDEHERITSCLSAYLGIS</sequence>
<dbReference type="PIRSF" id="PIRSF008757">
    <property type="entry name" value="UCP008757"/>
    <property type="match status" value="1"/>
</dbReference>
<protein>
    <submittedName>
        <fullName evidence="1">Uncharacterized protein</fullName>
    </submittedName>
</protein>
<dbReference type="InterPro" id="IPR038084">
    <property type="entry name" value="PduO/GlcC-like_sf"/>
</dbReference>
<dbReference type="RefSeq" id="WP_099516882.1">
    <property type="nucleotide sequence ID" value="NZ_CP016808.1"/>
</dbReference>
<dbReference type="InterPro" id="IPR010371">
    <property type="entry name" value="YBR137W-like"/>
</dbReference>
<proteinExistence type="predicted"/>
<gene>
    <name evidence="1" type="ORF">BBD42_02640</name>
</gene>
<dbReference type="SUPFAM" id="SSF143744">
    <property type="entry name" value="GlcG-like"/>
    <property type="match status" value="1"/>
</dbReference>